<dbReference type="PROSITE" id="PS50280">
    <property type="entry name" value="SET"/>
    <property type="match status" value="1"/>
</dbReference>
<dbReference type="EMBL" id="MU854387">
    <property type="protein sequence ID" value="KAK4039968.1"/>
    <property type="molecule type" value="Genomic_DNA"/>
</dbReference>
<dbReference type="Pfam" id="PF00856">
    <property type="entry name" value="SET"/>
    <property type="match status" value="1"/>
</dbReference>
<dbReference type="PANTHER" id="PTHR47332">
    <property type="entry name" value="SET DOMAIN-CONTAINING PROTEIN 5"/>
    <property type="match status" value="1"/>
</dbReference>
<gene>
    <name evidence="3" type="ORF">C8A01DRAFT_16097</name>
</gene>
<keyword evidence="1" id="KW-0732">Signal</keyword>
<keyword evidence="4" id="KW-1185">Reference proteome</keyword>
<name>A0AAN6SS36_9PEZI</name>
<feature type="domain" description="SET" evidence="2">
    <location>
        <begin position="130"/>
        <end position="288"/>
    </location>
</feature>
<dbReference type="Gene3D" id="2.170.270.10">
    <property type="entry name" value="SET domain"/>
    <property type="match status" value="1"/>
</dbReference>
<accession>A0AAN6SS36</accession>
<protein>
    <recommendedName>
        <fullName evidence="2">SET domain-containing protein</fullName>
    </recommendedName>
</protein>
<dbReference type="Proteomes" id="UP001303115">
    <property type="component" value="Unassembled WGS sequence"/>
</dbReference>
<dbReference type="PANTHER" id="PTHR47332:SF6">
    <property type="entry name" value="SET DOMAIN-CONTAINING PROTEIN"/>
    <property type="match status" value="1"/>
</dbReference>
<dbReference type="SMART" id="SM00317">
    <property type="entry name" value="SET"/>
    <property type="match status" value="1"/>
</dbReference>
<evidence type="ECO:0000313" key="3">
    <source>
        <dbReference type="EMBL" id="KAK4039968.1"/>
    </source>
</evidence>
<organism evidence="3 4">
    <name type="scientific">Parachaetomium inaequale</name>
    <dbReference type="NCBI Taxonomy" id="2588326"/>
    <lineage>
        <taxon>Eukaryota</taxon>
        <taxon>Fungi</taxon>
        <taxon>Dikarya</taxon>
        <taxon>Ascomycota</taxon>
        <taxon>Pezizomycotina</taxon>
        <taxon>Sordariomycetes</taxon>
        <taxon>Sordariomycetidae</taxon>
        <taxon>Sordariales</taxon>
        <taxon>Chaetomiaceae</taxon>
        <taxon>Parachaetomium</taxon>
    </lineage>
</organism>
<evidence type="ECO:0000313" key="4">
    <source>
        <dbReference type="Proteomes" id="UP001303115"/>
    </source>
</evidence>
<proteinExistence type="predicted"/>
<dbReference type="Gene3D" id="1.10.220.160">
    <property type="match status" value="1"/>
</dbReference>
<dbReference type="InterPro" id="IPR046341">
    <property type="entry name" value="SET_dom_sf"/>
</dbReference>
<feature type="signal peptide" evidence="1">
    <location>
        <begin position="1"/>
        <end position="19"/>
    </location>
</feature>
<evidence type="ECO:0000256" key="1">
    <source>
        <dbReference type="SAM" id="SignalP"/>
    </source>
</evidence>
<dbReference type="SUPFAM" id="SSF82199">
    <property type="entry name" value="SET domain"/>
    <property type="match status" value="1"/>
</dbReference>
<comment type="caution">
    <text evidence="3">The sequence shown here is derived from an EMBL/GenBank/DDBJ whole genome shotgun (WGS) entry which is preliminary data.</text>
</comment>
<reference evidence="4" key="1">
    <citation type="journal article" date="2023" name="Mol. Phylogenet. Evol.">
        <title>Genome-scale phylogeny and comparative genomics of the fungal order Sordariales.</title>
        <authorList>
            <person name="Hensen N."/>
            <person name="Bonometti L."/>
            <person name="Westerberg I."/>
            <person name="Brannstrom I.O."/>
            <person name="Guillou S."/>
            <person name="Cros-Aarteil S."/>
            <person name="Calhoun S."/>
            <person name="Haridas S."/>
            <person name="Kuo A."/>
            <person name="Mondo S."/>
            <person name="Pangilinan J."/>
            <person name="Riley R."/>
            <person name="LaButti K."/>
            <person name="Andreopoulos B."/>
            <person name="Lipzen A."/>
            <person name="Chen C."/>
            <person name="Yan M."/>
            <person name="Daum C."/>
            <person name="Ng V."/>
            <person name="Clum A."/>
            <person name="Steindorff A."/>
            <person name="Ohm R.A."/>
            <person name="Martin F."/>
            <person name="Silar P."/>
            <person name="Natvig D.O."/>
            <person name="Lalanne C."/>
            <person name="Gautier V."/>
            <person name="Ament-Velasquez S.L."/>
            <person name="Kruys A."/>
            <person name="Hutchinson M.I."/>
            <person name="Powell A.J."/>
            <person name="Barry K."/>
            <person name="Miller A.N."/>
            <person name="Grigoriev I.V."/>
            <person name="Debuchy R."/>
            <person name="Gladieux P."/>
            <person name="Hiltunen Thoren M."/>
            <person name="Johannesson H."/>
        </authorList>
    </citation>
    <scope>NUCLEOTIDE SEQUENCE [LARGE SCALE GENOMIC DNA]</scope>
    <source>
        <strain evidence="4">CBS 284.82</strain>
    </source>
</reference>
<evidence type="ECO:0000259" key="2">
    <source>
        <dbReference type="PROSITE" id="PS50280"/>
    </source>
</evidence>
<dbReference type="InterPro" id="IPR001214">
    <property type="entry name" value="SET_dom"/>
</dbReference>
<dbReference type="CDD" id="cd20071">
    <property type="entry name" value="SET_SMYD"/>
    <property type="match status" value="1"/>
</dbReference>
<sequence length="455" mass="50355">MRLLLQLLPFFVKPLLAHGDLGQAAICGLRDPLIAPGDSVCLADSISQGVSDGDDASPRQHVWTHSSPCFQGGHAEQPICAFTDTTFADGRGISLVTTPKRATYLASTLAFTNPETVSGINQDLHRTVPPKYEMRQIPGKGMGLIATSHIYRGDRIMANTGSLFIDYRAFNELSKTQYTTLQSIAVSNLPALHAAALLALSPHTTNTSHLTREELVEAIAATNGFDIDPDADDPDQHHSFFVLFPEIARMNHDCRPNAEYRYDPAQLAQYIHAARDIQPGEEITLSYINSLMVRSLRVGRLNKNWGFECSCPLCSLEEARARESDARIEQIGEIKRELEVWGDEGGSPGRSGRACTGMAELLVSLYEMEKLYGLMHEAYTLAALEYNGVGDAWTAIKYARLGLEYGLPMLGEGDEDVEALRQFVKNPWQHWTWRRRLMGEGEEKAEGEGEDKGED</sequence>
<dbReference type="InterPro" id="IPR053185">
    <property type="entry name" value="SET_domain_protein"/>
</dbReference>
<dbReference type="AlphaFoldDB" id="A0AAN6SS36"/>
<feature type="chain" id="PRO_5042846395" description="SET domain-containing protein" evidence="1">
    <location>
        <begin position="20"/>
        <end position="455"/>
    </location>
</feature>